<dbReference type="InterPro" id="IPR009384">
    <property type="entry name" value="SwrD-like"/>
</dbReference>
<reference evidence="1" key="1">
    <citation type="submission" date="2021-04" db="EMBL/GenBank/DDBJ databases">
        <title>Draft genome sequence of Xylanibacillus composti strain K13.</title>
        <authorList>
            <person name="Uke A."/>
            <person name="Chhe C."/>
            <person name="Baramee S."/>
            <person name="Kosugi A."/>
        </authorList>
    </citation>
    <scope>NUCLEOTIDE SEQUENCE</scope>
    <source>
        <strain evidence="1">K13</strain>
    </source>
</reference>
<dbReference type="EMBL" id="BOVK01000016">
    <property type="protein sequence ID" value="GIQ68637.1"/>
    <property type="molecule type" value="Genomic_DNA"/>
</dbReference>
<keyword evidence="1" id="KW-0966">Cell projection</keyword>
<dbReference type="PANTHER" id="PTHR39185">
    <property type="entry name" value="SWARMING MOTILITY PROTEIN SWRD"/>
    <property type="match status" value="1"/>
</dbReference>
<dbReference type="Pfam" id="PF06289">
    <property type="entry name" value="FlbD"/>
    <property type="match status" value="1"/>
</dbReference>
<evidence type="ECO:0000313" key="2">
    <source>
        <dbReference type="Proteomes" id="UP000677918"/>
    </source>
</evidence>
<dbReference type="Proteomes" id="UP000677918">
    <property type="component" value="Unassembled WGS sequence"/>
</dbReference>
<proteinExistence type="predicted"/>
<protein>
    <submittedName>
        <fullName evidence="1">Flagellar protein FlbD</fullName>
    </submittedName>
</protein>
<dbReference type="PANTHER" id="PTHR39185:SF1">
    <property type="entry name" value="SWARMING MOTILITY PROTEIN SWRD"/>
    <property type="match status" value="1"/>
</dbReference>
<name>A0A8J4H374_9BACL</name>
<evidence type="ECO:0000313" key="1">
    <source>
        <dbReference type="EMBL" id="GIQ68637.1"/>
    </source>
</evidence>
<organism evidence="1 2">
    <name type="scientific">Xylanibacillus composti</name>
    <dbReference type="NCBI Taxonomy" id="1572762"/>
    <lineage>
        <taxon>Bacteria</taxon>
        <taxon>Bacillati</taxon>
        <taxon>Bacillota</taxon>
        <taxon>Bacilli</taxon>
        <taxon>Bacillales</taxon>
        <taxon>Paenibacillaceae</taxon>
        <taxon>Xylanibacillus</taxon>
    </lineage>
</organism>
<gene>
    <name evidence="1" type="ORF">XYCOK13_14610</name>
</gene>
<dbReference type="RefSeq" id="WP_213411242.1">
    <property type="nucleotide sequence ID" value="NZ_BOVK01000016.1"/>
</dbReference>
<dbReference type="AlphaFoldDB" id="A0A8J4H374"/>
<keyword evidence="1" id="KW-0282">Flagellum</keyword>
<sequence length="75" mass="8330">MITVTRLNHSRITVNALMIETIEATPDTLITLVSGNKFNVLEQVDEVVQLIQDYMRAIGPIQAMVKTGEGVDHHV</sequence>
<keyword evidence="2" id="KW-1185">Reference proteome</keyword>
<comment type="caution">
    <text evidence="1">The sequence shown here is derived from an EMBL/GenBank/DDBJ whole genome shotgun (WGS) entry which is preliminary data.</text>
</comment>
<keyword evidence="1" id="KW-0969">Cilium</keyword>
<accession>A0A8J4H374</accession>